<dbReference type="Proteomes" id="UP000053477">
    <property type="component" value="Unassembled WGS sequence"/>
</dbReference>
<evidence type="ECO:0000313" key="1">
    <source>
        <dbReference type="EMBL" id="KLO13833.1"/>
    </source>
</evidence>
<keyword evidence="2" id="KW-1185">Reference proteome</keyword>
<evidence type="ECO:0000313" key="2">
    <source>
        <dbReference type="Proteomes" id="UP000053477"/>
    </source>
</evidence>
<dbReference type="InParanoid" id="A0A0H2RWL7"/>
<name>A0A0H2RWL7_9AGAM</name>
<organism evidence="1 2">
    <name type="scientific">Schizopora paradoxa</name>
    <dbReference type="NCBI Taxonomy" id="27342"/>
    <lineage>
        <taxon>Eukaryota</taxon>
        <taxon>Fungi</taxon>
        <taxon>Dikarya</taxon>
        <taxon>Basidiomycota</taxon>
        <taxon>Agaricomycotina</taxon>
        <taxon>Agaricomycetes</taxon>
        <taxon>Hymenochaetales</taxon>
        <taxon>Schizoporaceae</taxon>
        <taxon>Schizopora</taxon>
    </lineage>
</organism>
<gene>
    <name evidence="1" type="ORF">SCHPADRAFT_343341</name>
</gene>
<sequence>MKAGMRFPAFTSRFDVLPFTPSSKGPPSSRSCSCPKPGDFELLLSGSVLRLELPPNGGRRRPLFCGDPLGAKFLLTCIPKLREKGVESPTLRGGEALILSMKLPDPEGVRGVPVLPTALEKLTLRDCVGMVSTGVGGRLSALSGSSGILRWSNINSLLSPRPRESNLSRMPLYPEWMRPK</sequence>
<accession>A0A0H2RWL7</accession>
<proteinExistence type="predicted"/>
<dbReference type="EMBL" id="KQ085953">
    <property type="protein sequence ID" value="KLO13833.1"/>
    <property type="molecule type" value="Genomic_DNA"/>
</dbReference>
<protein>
    <submittedName>
        <fullName evidence="1">Uncharacterized protein</fullName>
    </submittedName>
</protein>
<dbReference type="AlphaFoldDB" id="A0A0H2RWL7"/>
<reference evidence="1 2" key="1">
    <citation type="submission" date="2015-04" db="EMBL/GenBank/DDBJ databases">
        <title>Complete genome sequence of Schizopora paradoxa KUC8140, a cosmopolitan wood degrader in East Asia.</title>
        <authorList>
            <consortium name="DOE Joint Genome Institute"/>
            <person name="Min B."/>
            <person name="Park H."/>
            <person name="Jang Y."/>
            <person name="Kim J.-J."/>
            <person name="Kim K.H."/>
            <person name="Pangilinan J."/>
            <person name="Lipzen A."/>
            <person name="Riley R."/>
            <person name="Grigoriev I.V."/>
            <person name="Spatafora J.W."/>
            <person name="Choi I.-G."/>
        </authorList>
    </citation>
    <scope>NUCLEOTIDE SEQUENCE [LARGE SCALE GENOMIC DNA]</scope>
    <source>
        <strain evidence="1 2">KUC8140</strain>
    </source>
</reference>